<evidence type="ECO:0000259" key="9">
    <source>
        <dbReference type="PROSITE" id="PS51384"/>
    </source>
</evidence>
<keyword evidence="6" id="KW-0408">Iron</keyword>
<dbReference type="Proteomes" id="UP001589536">
    <property type="component" value="Unassembled WGS sequence"/>
</dbReference>
<dbReference type="SUPFAM" id="SSF63380">
    <property type="entry name" value="Riboflavin synthase domain-like"/>
    <property type="match status" value="1"/>
</dbReference>
<dbReference type="Pfam" id="PF00175">
    <property type="entry name" value="NAD_binding_1"/>
    <property type="match status" value="1"/>
</dbReference>
<comment type="caution">
    <text evidence="10">The sequence shown here is derived from an EMBL/GenBank/DDBJ whole genome shotgun (WGS) entry which is preliminary data.</text>
</comment>
<evidence type="ECO:0000256" key="3">
    <source>
        <dbReference type="ARBA" id="ARBA00022714"/>
    </source>
</evidence>
<feature type="domain" description="FAD-binding FR-type" evidence="9">
    <location>
        <begin position="4"/>
        <end position="106"/>
    </location>
</feature>
<dbReference type="InterPro" id="IPR017927">
    <property type="entry name" value="FAD-bd_FR_type"/>
</dbReference>
<dbReference type="SUPFAM" id="SSF54292">
    <property type="entry name" value="2Fe-2S ferredoxin-like"/>
    <property type="match status" value="1"/>
</dbReference>
<sequence>MQTETRIPLTVSGRRDESEGVISLLLASPDATPLPAWAPGAHIDVVLDDETVRQYSLCSRPADAGTWRIAVLREPAGRGGSARIHDSLRAGASVTASVPRNKFALHRASRYIFIAGGIGITPILPMIEQAEADGADWSLLYGGRTRGSMAFLEELGRYGDRVTIAPQDEVGLLDLKSLLAVPQTGTLIYACGPEPLLLATEAASAHWPKNSLRVERFAPKVVETVGEDESFEVEFAESGLAAIVPPGTTILEVAEKIGINVFSSCQEGTCGTCETSILAGRAEHRDSLLTDSEKDEQSSMMICVSRAEHGCPKLVLKL</sequence>
<evidence type="ECO:0000256" key="1">
    <source>
        <dbReference type="ARBA" id="ARBA00001974"/>
    </source>
</evidence>
<dbReference type="InterPro" id="IPR036010">
    <property type="entry name" value="2Fe-2S_ferredoxin-like_sf"/>
</dbReference>
<gene>
    <name evidence="10" type="ORF">ACFFPI_00870</name>
</gene>
<evidence type="ECO:0000256" key="4">
    <source>
        <dbReference type="ARBA" id="ARBA00022723"/>
    </source>
</evidence>
<dbReference type="PROSITE" id="PS51384">
    <property type="entry name" value="FAD_FR"/>
    <property type="match status" value="1"/>
</dbReference>
<evidence type="ECO:0000256" key="5">
    <source>
        <dbReference type="ARBA" id="ARBA00023002"/>
    </source>
</evidence>
<keyword evidence="5" id="KW-0560">Oxidoreductase</keyword>
<accession>A0ABV5UJM4</accession>
<evidence type="ECO:0000313" key="11">
    <source>
        <dbReference type="Proteomes" id="UP001589536"/>
    </source>
</evidence>
<protein>
    <submittedName>
        <fullName evidence="10">PDR/VanB family oxidoreductase</fullName>
    </submittedName>
</protein>
<dbReference type="EMBL" id="JBHMBH010000006">
    <property type="protein sequence ID" value="MFB9712709.1"/>
    <property type="molecule type" value="Genomic_DNA"/>
</dbReference>
<dbReference type="InterPro" id="IPR017938">
    <property type="entry name" value="Riboflavin_synthase-like_b-brl"/>
</dbReference>
<dbReference type="SUPFAM" id="SSF52343">
    <property type="entry name" value="Ferredoxin reductase-like, C-terminal NADP-linked domain"/>
    <property type="match status" value="1"/>
</dbReference>
<reference evidence="10 11" key="1">
    <citation type="submission" date="2024-09" db="EMBL/GenBank/DDBJ databases">
        <authorList>
            <person name="Sun Q."/>
            <person name="Mori K."/>
        </authorList>
    </citation>
    <scope>NUCLEOTIDE SEQUENCE [LARGE SCALE GENOMIC DNA]</scope>
    <source>
        <strain evidence="10 11">JCM 13519</strain>
    </source>
</reference>
<dbReference type="PROSITE" id="PS00197">
    <property type="entry name" value="2FE2S_FER_1"/>
    <property type="match status" value="1"/>
</dbReference>
<dbReference type="InterPro" id="IPR039261">
    <property type="entry name" value="FNR_nucleotide-bd"/>
</dbReference>
<dbReference type="InterPro" id="IPR001433">
    <property type="entry name" value="OxRdtase_FAD/NAD-bd"/>
</dbReference>
<name>A0ABV5UJM4_9MICC</name>
<evidence type="ECO:0000256" key="6">
    <source>
        <dbReference type="ARBA" id="ARBA00023004"/>
    </source>
</evidence>
<feature type="domain" description="2Fe-2S ferredoxin-type" evidence="8">
    <location>
        <begin position="231"/>
        <end position="318"/>
    </location>
</feature>
<dbReference type="InterPro" id="IPR050415">
    <property type="entry name" value="MRET"/>
</dbReference>
<comment type="cofactor">
    <cofactor evidence="1">
        <name>FAD</name>
        <dbReference type="ChEBI" id="CHEBI:57692"/>
    </cofactor>
</comment>
<keyword evidence="11" id="KW-1185">Reference proteome</keyword>
<evidence type="ECO:0000259" key="8">
    <source>
        <dbReference type="PROSITE" id="PS51085"/>
    </source>
</evidence>
<dbReference type="Gene3D" id="2.40.30.10">
    <property type="entry name" value="Translation factors"/>
    <property type="match status" value="1"/>
</dbReference>
<evidence type="ECO:0000313" key="10">
    <source>
        <dbReference type="EMBL" id="MFB9712709.1"/>
    </source>
</evidence>
<dbReference type="CDD" id="cd06185">
    <property type="entry name" value="PDR_like"/>
    <property type="match status" value="1"/>
</dbReference>
<evidence type="ECO:0000256" key="2">
    <source>
        <dbReference type="ARBA" id="ARBA00022630"/>
    </source>
</evidence>
<evidence type="ECO:0000256" key="7">
    <source>
        <dbReference type="ARBA" id="ARBA00023014"/>
    </source>
</evidence>
<dbReference type="InterPro" id="IPR001041">
    <property type="entry name" value="2Fe-2S_ferredoxin-type"/>
</dbReference>
<keyword evidence="3" id="KW-0001">2Fe-2S</keyword>
<proteinExistence type="predicted"/>
<dbReference type="Pfam" id="PF00111">
    <property type="entry name" value="Fer2"/>
    <property type="match status" value="1"/>
</dbReference>
<organism evidence="10 11">
    <name type="scientific">Arthrobacter methylotrophus</name>
    <dbReference type="NCBI Taxonomy" id="121291"/>
    <lineage>
        <taxon>Bacteria</taxon>
        <taxon>Bacillati</taxon>
        <taxon>Actinomycetota</taxon>
        <taxon>Actinomycetes</taxon>
        <taxon>Micrococcales</taxon>
        <taxon>Micrococcaceae</taxon>
        <taxon>Arthrobacter</taxon>
    </lineage>
</organism>
<dbReference type="Gene3D" id="3.10.20.30">
    <property type="match status" value="1"/>
</dbReference>
<dbReference type="PROSITE" id="PS51085">
    <property type="entry name" value="2FE2S_FER_2"/>
    <property type="match status" value="1"/>
</dbReference>
<dbReference type="CDD" id="cd00207">
    <property type="entry name" value="fer2"/>
    <property type="match status" value="1"/>
</dbReference>
<keyword evidence="7" id="KW-0411">Iron-sulfur</keyword>
<dbReference type="PANTHER" id="PTHR47354:SF1">
    <property type="entry name" value="CARNITINE MONOOXYGENASE REDUCTASE SUBUNIT"/>
    <property type="match status" value="1"/>
</dbReference>
<keyword evidence="2" id="KW-0285">Flavoprotein</keyword>
<dbReference type="PANTHER" id="PTHR47354">
    <property type="entry name" value="NADH OXIDOREDUCTASE HCR"/>
    <property type="match status" value="1"/>
</dbReference>
<dbReference type="Gene3D" id="3.40.50.80">
    <property type="entry name" value="Nucleotide-binding domain of ferredoxin-NADP reductase (FNR) module"/>
    <property type="match status" value="1"/>
</dbReference>
<dbReference type="RefSeq" id="WP_345049787.1">
    <property type="nucleotide sequence ID" value="NZ_BAABED010000001.1"/>
</dbReference>
<dbReference type="InterPro" id="IPR006058">
    <property type="entry name" value="2Fe2S_fd_BS"/>
</dbReference>
<dbReference type="InterPro" id="IPR012675">
    <property type="entry name" value="Beta-grasp_dom_sf"/>
</dbReference>
<dbReference type="PRINTS" id="PR00409">
    <property type="entry name" value="PHDIOXRDTASE"/>
</dbReference>
<keyword evidence="4" id="KW-0479">Metal-binding</keyword>